<feature type="region of interest" description="Disordered" evidence="3">
    <location>
        <begin position="1"/>
        <end position="57"/>
    </location>
</feature>
<dbReference type="Gene3D" id="3.30.70.270">
    <property type="match status" value="1"/>
</dbReference>
<dbReference type="PANTHER" id="PTHR35617">
    <property type="entry name" value="PHAGE_INTEGRASE DOMAIN-CONTAINING PROTEIN"/>
    <property type="match status" value="1"/>
</dbReference>
<sequence length="790" mass="85848">MNEKNRKITIRWGYRRTQKTRLHPSTSGTRPRMSSGSGSDNSNSSSSESSTDSSSSDFSFLSKFSTRKFEFSKSGSTSLAKWIVTGIKDDKVKASTGVFTKLLKPIVSFLRQRGVRLVIYLDDILIIGHSKESAEEAVNQVFHLFVSLGFVIHEEKSIMLPTQSLEYIGLGIDTIAMTFSLPSKKVEKLKEMCTLAYKSGSPSLQDLASLLGILNWAAHSVNYAPAHCRNLQAFYAKHSKSAKGDLSARFPLSKKARGDIDWAEADRTPPPSIFICSDASLSGWGAVSDNVKTGGPWTTTDSGRHINVSELIAAFNAIKCFATSASFTSIEISIDNTSAVSYINRQGGLKSGALCETALEIYSWCEARSIDLHDIYLPGSSNLVADESTTSNIRQPFPSTGCKDDRRIYIELEVSQSLRLPPVQLDRELPNEVGPGESNNNSNNTILAEPTLVSGVAETSDGHPTHATPGERSADIPARGIRLEAIGGCLKSQGFPDEVIELLLSAPRANTNAAYQSAWVSWCDWCHRRDADPMSSGVKEVLSFLAGMFKEGKSYSTTNVHRSMLSSTLNLTASGLKDVGKHPLVVQLMKGIYQGKPPIPKYSATWDPSVVINHFVSTSGRNMSLIQLARKTVTLLALTTLLRCSELNSIQLDSVSFSASKVFFNLGVLRKSQRSGPLMRYSLDEWENPLICPVACLRAYLERTANLRSSLNNSGVFIGSNKPHNPVTGSTIGRWIKDQLKEAGIDTSIFSAHSTRGAAASKAASAGVSIQAILNQGHWASEILSPGDVD</sequence>
<dbReference type="InterPro" id="IPR013762">
    <property type="entry name" value="Integrase-like_cat_sf"/>
</dbReference>
<dbReference type="GO" id="GO:0003677">
    <property type="term" value="F:DNA binding"/>
    <property type="evidence" value="ECO:0007669"/>
    <property type="project" value="UniProtKB-KW"/>
</dbReference>
<dbReference type="InterPro" id="IPR000477">
    <property type="entry name" value="RT_dom"/>
</dbReference>
<dbReference type="AlphaFoldDB" id="A0AAD5PPA8"/>
<evidence type="ECO:0000313" key="5">
    <source>
        <dbReference type="EMBL" id="KAI9554941.1"/>
    </source>
</evidence>
<dbReference type="InterPro" id="IPR002104">
    <property type="entry name" value="Integrase_catalytic"/>
</dbReference>
<keyword evidence="2" id="KW-0233">DNA recombination</keyword>
<feature type="region of interest" description="Disordered" evidence="3">
    <location>
        <begin position="456"/>
        <end position="476"/>
    </location>
</feature>
<feature type="domain" description="Tyr recombinase" evidence="4">
    <location>
        <begin position="597"/>
        <end position="790"/>
    </location>
</feature>
<dbReference type="Gene3D" id="1.10.443.10">
    <property type="entry name" value="Intergrase catalytic core"/>
    <property type="match status" value="1"/>
</dbReference>
<dbReference type="InterPro" id="IPR043128">
    <property type="entry name" value="Rev_trsase/Diguanyl_cyclase"/>
</dbReference>
<dbReference type="SUPFAM" id="SSF47823">
    <property type="entry name" value="lambda integrase-like, N-terminal domain"/>
    <property type="match status" value="1"/>
</dbReference>
<dbReference type="GO" id="GO:0006310">
    <property type="term" value="P:DNA recombination"/>
    <property type="evidence" value="ECO:0007669"/>
    <property type="project" value="UniProtKB-KW"/>
</dbReference>
<dbReference type="GO" id="GO:0015074">
    <property type="term" value="P:DNA integration"/>
    <property type="evidence" value="ECO:0007669"/>
    <property type="project" value="InterPro"/>
</dbReference>
<dbReference type="InterPro" id="IPR043502">
    <property type="entry name" value="DNA/RNA_pol_sf"/>
</dbReference>
<dbReference type="EMBL" id="WJBH02000008">
    <property type="protein sequence ID" value="KAI9554941.1"/>
    <property type="molecule type" value="Genomic_DNA"/>
</dbReference>
<dbReference type="GO" id="GO:0071897">
    <property type="term" value="P:DNA biosynthetic process"/>
    <property type="evidence" value="ECO:0007669"/>
    <property type="project" value="UniProtKB-ARBA"/>
</dbReference>
<comment type="caution">
    <text evidence="5">The sequence shown here is derived from an EMBL/GenBank/DDBJ whole genome shotgun (WGS) entry which is preliminary data.</text>
</comment>
<evidence type="ECO:0000256" key="3">
    <source>
        <dbReference type="SAM" id="MobiDB-lite"/>
    </source>
</evidence>
<gene>
    <name evidence="5" type="ORF">GHT06_020221</name>
</gene>
<evidence type="ECO:0000256" key="1">
    <source>
        <dbReference type="ARBA" id="ARBA00023125"/>
    </source>
</evidence>
<evidence type="ECO:0000313" key="6">
    <source>
        <dbReference type="Proteomes" id="UP000820818"/>
    </source>
</evidence>
<protein>
    <recommendedName>
        <fullName evidence="4">Tyr recombinase domain-containing protein</fullName>
    </recommendedName>
</protein>
<reference evidence="5 6" key="1">
    <citation type="submission" date="2022-05" db="EMBL/GenBank/DDBJ databases">
        <title>A multi-omics perspective on studying reproductive biology in Daphnia sinensis.</title>
        <authorList>
            <person name="Jia J."/>
        </authorList>
    </citation>
    <scope>NUCLEOTIDE SEQUENCE [LARGE SCALE GENOMIC DNA]</scope>
    <source>
        <strain evidence="5 6">WSL</strain>
    </source>
</reference>
<dbReference type="Pfam" id="PF00078">
    <property type="entry name" value="RVT_1"/>
    <property type="match status" value="1"/>
</dbReference>
<dbReference type="InterPro" id="IPR011010">
    <property type="entry name" value="DNA_brk_join_enz"/>
</dbReference>
<dbReference type="SUPFAM" id="SSF56672">
    <property type="entry name" value="DNA/RNA polymerases"/>
    <property type="match status" value="1"/>
</dbReference>
<dbReference type="CDD" id="cd09275">
    <property type="entry name" value="RNase_HI_RT_DIRS1"/>
    <property type="match status" value="1"/>
</dbReference>
<feature type="compositionally biased region" description="Low complexity" evidence="3">
    <location>
        <begin position="34"/>
        <end position="57"/>
    </location>
</feature>
<dbReference type="Pfam" id="PF00589">
    <property type="entry name" value="Phage_integrase"/>
    <property type="match status" value="1"/>
</dbReference>
<dbReference type="PANTHER" id="PTHR35617:SF3">
    <property type="entry name" value="CORE-BINDING (CB) DOMAIN-CONTAINING PROTEIN"/>
    <property type="match status" value="1"/>
</dbReference>
<dbReference type="Proteomes" id="UP000820818">
    <property type="component" value="Linkage Group LG8"/>
</dbReference>
<keyword evidence="6" id="KW-1185">Reference proteome</keyword>
<evidence type="ECO:0000256" key="2">
    <source>
        <dbReference type="ARBA" id="ARBA00023172"/>
    </source>
</evidence>
<dbReference type="SUPFAM" id="SSF56349">
    <property type="entry name" value="DNA breaking-rejoining enzymes"/>
    <property type="match status" value="1"/>
</dbReference>
<dbReference type="InterPro" id="IPR010998">
    <property type="entry name" value="Integrase_recombinase_N"/>
</dbReference>
<organism evidence="5 6">
    <name type="scientific">Daphnia sinensis</name>
    <dbReference type="NCBI Taxonomy" id="1820382"/>
    <lineage>
        <taxon>Eukaryota</taxon>
        <taxon>Metazoa</taxon>
        <taxon>Ecdysozoa</taxon>
        <taxon>Arthropoda</taxon>
        <taxon>Crustacea</taxon>
        <taxon>Branchiopoda</taxon>
        <taxon>Diplostraca</taxon>
        <taxon>Cladocera</taxon>
        <taxon>Anomopoda</taxon>
        <taxon>Daphniidae</taxon>
        <taxon>Daphnia</taxon>
        <taxon>Daphnia similis group</taxon>
    </lineage>
</organism>
<accession>A0AAD5PPA8</accession>
<dbReference type="Gene3D" id="1.10.150.130">
    <property type="match status" value="1"/>
</dbReference>
<name>A0AAD5PPA8_9CRUS</name>
<dbReference type="PROSITE" id="PS51898">
    <property type="entry name" value="TYR_RECOMBINASE"/>
    <property type="match status" value="1"/>
</dbReference>
<proteinExistence type="predicted"/>
<feature type="compositionally biased region" description="Basic residues" evidence="3">
    <location>
        <begin position="7"/>
        <end position="22"/>
    </location>
</feature>
<evidence type="ECO:0000259" key="4">
    <source>
        <dbReference type="PROSITE" id="PS51898"/>
    </source>
</evidence>
<keyword evidence="1" id="KW-0238">DNA-binding</keyword>